<dbReference type="InterPro" id="IPR025618">
    <property type="entry name" value="YtpI"/>
</dbReference>
<keyword evidence="3" id="KW-1185">Reference proteome</keyword>
<feature type="transmembrane region" description="Helical" evidence="1">
    <location>
        <begin position="39"/>
        <end position="58"/>
    </location>
</feature>
<accession>A0A1G6GMX7</accession>
<protein>
    <submittedName>
        <fullName evidence="2">YtpI-like protein</fullName>
    </submittedName>
</protein>
<keyword evidence="1" id="KW-1133">Transmembrane helix</keyword>
<sequence>MARLLIIFVIGSCLFYVIGRVRSLCMTDSLQKRIVEVRARLALGAALLFLGIHFLFFTSYEKTELFVGAVFLLIGSIHTVYHFKAHKHYMKQLD</sequence>
<keyword evidence="1" id="KW-0472">Membrane</keyword>
<dbReference type="Proteomes" id="UP000242662">
    <property type="component" value="Unassembled WGS sequence"/>
</dbReference>
<organism evidence="2 3">
    <name type="scientific">Shouchella lonarensis</name>
    <dbReference type="NCBI Taxonomy" id="1464122"/>
    <lineage>
        <taxon>Bacteria</taxon>
        <taxon>Bacillati</taxon>
        <taxon>Bacillota</taxon>
        <taxon>Bacilli</taxon>
        <taxon>Bacillales</taxon>
        <taxon>Bacillaceae</taxon>
        <taxon>Shouchella</taxon>
    </lineage>
</organism>
<dbReference type="EMBL" id="FMYM01000001">
    <property type="protein sequence ID" value="SDB83390.1"/>
    <property type="molecule type" value="Genomic_DNA"/>
</dbReference>
<proteinExistence type="predicted"/>
<evidence type="ECO:0000313" key="3">
    <source>
        <dbReference type="Proteomes" id="UP000242662"/>
    </source>
</evidence>
<dbReference type="Pfam" id="PF14007">
    <property type="entry name" value="YtpI"/>
    <property type="match status" value="1"/>
</dbReference>
<feature type="transmembrane region" description="Helical" evidence="1">
    <location>
        <begin position="65"/>
        <end position="83"/>
    </location>
</feature>
<dbReference type="RefSeq" id="WP_176763732.1">
    <property type="nucleotide sequence ID" value="NZ_FMYM01000001.1"/>
</dbReference>
<dbReference type="AlphaFoldDB" id="A0A1G6GMX7"/>
<gene>
    <name evidence="2" type="ORF">SAMN05421737_101279</name>
</gene>
<name>A0A1G6GMX7_9BACI</name>
<evidence type="ECO:0000256" key="1">
    <source>
        <dbReference type="SAM" id="Phobius"/>
    </source>
</evidence>
<evidence type="ECO:0000313" key="2">
    <source>
        <dbReference type="EMBL" id="SDB83390.1"/>
    </source>
</evidence>
<reference evidence="3" key="1">
    <citation type="submission" date="2016-09" db="EMBL/GenBank/DDBJ databases">
        <authorList>
            <person name="Varghese N."/>
            <person name="Submissions S."/>
        </authorList>
    </citation>
    <scope>NUCLEOTIDE SEQUENCE [LARGE SCALE GENOMIC DNA]</scope>
    <source>
        <strain evidence="3">25nlg</strain>
    </source>
</reference>
<keyword evidence="1" id="KW-0812">Transmembrane</keyword>